<evidence type="ECO:0000256" key="1">
    <source>
        <dbReference type="SAM" id="Coils"/>
    </source>
</evidence>
<feature type="compositionally biased region" description="Basic and acidic residues" evidence="2">
    <location>
        <begin position="31"/>
        <end position="43"/>
    </location>
</feature>
<dbReference type="GO" id="GO:1900034">
    <property type="term" value="P:regulation of cellular response to heat"/>
    <property type="evidence" value="ECO:0007669"/>
    <property type="project" value="InterPro"/>
</dbReference>
<feature type="compositionally biased region" description="Basic residues" evidence="2">
    <location>
        <begin position="1"/>
        <end position="11"/>
    </location>
</feature>
<feature type="compositionally biased region" description="Polar residues" evidence="2">
    <location>
        <begin position="20"/>
        <end position="30"/>
    </location>
</feature>
<evidence type="ECO:0000313" key="4">
    <source>
        <dbReference type="Proteomes" id="UP001161247"/>
    </source>
</evidence>
<name>A0AAV1DNB3_OLDCO</name>
<proteinExistence type="predicted"/>
<dbReference type="AlphaFoldDB" id="A0AAV1DNB3"/>
<evidence type="ECO:0000313" key="3">
    <source>
        <dbReference type="EMBL" id="CAI9109269.1"/>
    </source>
</evidence>
<dbReference type="PANTHER" id="PTHR33704">
    <property type="entry name" value="PROTEIN HEAT INTOLERANT 4-RELATED"/>
    <property type="match status" value="1"/>
</dbReference>
<dbReference type="Gene3D" id="6.10.250.2770">
    <property type="match status" value="1"/>
</dbReference>
<accession>A0AAV1DNB3</accession>
<dbReference type="Proteomes" id="UP001161247">
    <property type="component" value="Chromosome 6"/>
</dbReference>
<organism evidence="3 4">
    <name type="scientific">Oldenlandia corymbosa var. corymbosa</name>
    <dbReference type="NCBI Taxonomy" id="529605"/>
    <lineage>
        <taxon>Eukaryota</taxon>
        <taxon>Viridiplantae</taxon>
        <taxon>Streptophyta</taxon>
        <taxon>Embryophyta</taxon>
        <taxon>Tracheophyta</taxon>
        <taxon>Spermatophyta</taxon>
        <taxon>Magnoliopsida</taxon>
        <taxon>eudicotyledons</taxon>
        <taxon>Gunneridae</taxon>
        <taxon>Pentapetalae</taxon>
        <taxon>asterids</taxon>
        <taxon>lamiids</taxon>
        <taxon>Gentianales</taxon>
        <taxon>Rubiaceae</taxon>
        <taxon>Rubioideae</taxon>
        <taxon>Spermacoceae</taxon>
        <taxon>Hedyotis-Oldenlandia complex</taxon>
        <taxon>Oldenlandia</taxon>
    </lineage>
</organism>
<reference evidence="3" key="1">
    <citation type="submission" date="2023-03" db="EMBL/GenBank/DDBJ databases">
        <authorList>
            <person name="Julca I."/>
        </authorList>
    </citation>
    <scope>NUCLEOTIDE SEQUENCE</scope>
</reference>
<protein>
    <submittedName>
        <fullName evidence="3">OLC1v1009061C1</fullName>
    </submittedName>
</protein>
<dbReference type="PANTHER" id="PTHR33704:SF1">
    <property type="entry name" value="PROTEIN HEAT INTOLERANT 4-RELATED"/>
    <property type="match status" value="1"/>
</dbReference>
<evidence type="ECO:0000256" key="2">
    <source>
        <dbReference type="SAM" id="MobiDB-lite"/>
    </source>
</evidence>
<feature type="region of interest" description="Disordered" evidence="2">
    <location>
        <begin position="1"/>
        <end position="99"/>
    </location>
</feature>
<feature type="coiled-coil region" evidence="1">
    <location>
        <begin position="327"/>
        <end position="359"/>
    </location>
</feature>
<keyword evidence="4" id="KW-1185">Reference proteome</keyword>
<sequence length="398" mass="46123">MKKGTKRKAGRKGGAAKSNVVMNDASQTVEENNHQEPEPEAKATESQSGTNDKPVAAEEESKKADAASNPVEKETKKKDESKRPAKRARVAKPQEEPEYFEEKRNLEDLWKEMIPIGTEWEQIDLVYRYNWSFKNLEEALEEGGVLYGKKVYLFECTEPQFIPVQGAHKLVVIPVVVAAASPFPPSDQIGIASVQRESEDIVPMKKMKMDWIPYIPLENRGRQVERLKNQKHETQIFILGCTQRRAGLKQLNEDRVKKFQYCLPYFYNPFKEDEEVDKTDVSIMYPTEPPIVCEFDWELDDLEEFTDKLIEEDQLPADQKEEFKKFVKEKVREVRKAQREAKEARKKALEEMSEEKKTAIQSMRFYKFYPVSTSDTPDVSSVKAPYINRYYGRANEVL</sequence>
<keyword evidence="1" id="KW-0175">Coiled coil</keyword>
<dbReference type="InterPro" id="IPR039313">
    <property type="entry name" value="HIT4"/>
</dbReference>
<dbReference type="EMBL" id="OX459123">
    <property type="protein sequence ID" value="CAI9109269.1"/>
    <property type="molecule type" value="Genomic_DNA"/>
</dbReference>
<gene>
    <name evidence="3" type="ORF">OLC1_LOCUS17203</name>
</gene>
<feature type="compositionally biased region" description="Basic and acidic residues" evidence="2">
    <location>
        <begin position="55"/>
        <end position="83"/>
    </location>
</feature>